<feature type="domain" description="ChsH2 C-terminal OB-fold" evidence="1">
    <location>
        <begin position="8"/>
        <end position="63"/>
    </location>
</feature>
<sequence length="81" mass="8744">MVDAMFDGLGTVWSFTTILVPSPSRPDPYTLAYVDVDNGPRLVVDVSEAEAPNLRVDARVELYIDKNGRASAAVAPRGAHE</sequence>
<evidence type="ECO:0000313" key="3">
    <source>
        <dbReference type="Proteomes" id="UP001501343"/>
    </source>
</evidence>
<gene>
    <name evidence="2" type="ORF">GCM10009775_08000</name>
</gene>
<comment type="caution">
    <text evidence="2">The sequence shown here is derived from an EMBL/GenBank/DDBJ whole genome shotgun (WGS) entry which is preliminary data.</text>
</comment>
<dbReference type="Pfam" id="PF01796">
    <property type="entry name" value="OB_ChsH2_C"/>
    <property type="match status" value="1"/>
</dbReference>
<name>A0ABN2PBZ6_9MICO</name>
<accession>A0ABN2PBZ6</accession>
<protein>
    <recommendedName>
        <fullName evidence="1">ChsH2 C-terminal OB-fold domain-containing protein</fullName>
    </recommendedName>
</protein>
<reference evidence="2 3" key="1">
    <citation type="journal article" date="2019" name="Int. J. Syst. Evol. Microbiol.">
        <title>The Global Catalogue of Microorganisms (GCM) 10K type strain sequencing project: providing services to taxonomists for standard genome sequencing and annotation.</title>
        <authorList>
            <consortium name="The Broad Institute Genomics Platform"/>
            <consortium name="The Broad Institute Genome Sequencing Center for Infectious Disease"/>
            <person name="Wu L."/>
            <person name="Ma J."/>
        </authorList>
    </citation>
    <scope>NUCLEOTIDE SEQUENCE [LARGE SCALE GENOMIC DNA]</scope>
    <source>
        <strain evidence="2 3">JCM 14900</strain>
    </source>
</reference>
<evidence type="ECO:0000259" key="1">
    <source>
        <dbReference type="Pfam" id="PF01796"/>
    </source>
</evidence>
<dbReference type="SUPFAM" id="SSF50249">
    <property type="entry name" value="Nucleic acid-binding proteins"/>
    <property type="match status" value="1"/>
</dbReference>
<dbReference type="InterPro" id="IPR002878">
    <property type="entry name" value="ChsH2_C"/>
</dbReference>
<dbReference type="Proteomes" id="UP001501343">
    <property type="component" value="Unassembled WGS sequence"/>
</dbReference>
<evidence type="ECO:0000313" key="2">
    <source>
        <dbReference type="EMBL" id="GAA1917853.1"/>
    </source>
</evidence>
<dbReference type="RefSeq" id="WP_344048868.1">
    <property type="nucleotide sequence ID" value="NZ_BAAAOF010000002.1"/>
</dbReference>
<dbReference type="InterPro" id="IPR012340">
    <property type="entry name" value="NA-bd_OB-fold"/>
</dbReference>
<proteinExistence type="predicted"/>
<organism evidence="2 3">
    <name type="scientific">Microbacterium aoyamense</name>
    <dbReference type="NCBI Taxonomy" id="344166"/>
    <lineage>
        <taxon>Bacteria</taxon>
        <taxon>Bacillati</taxon>
        <taxon>Actinomycetota</taxon>
        <taxon>Actinomycetes</taxon>
        <taxon>Micrococcales</taxon>
        <taxon>Microbacteriaceae</taxon>
        <taxon>Microbacterium</taxon>
    </lineage>
</organism>
<dbReference type="EMBL" id="BAAAOF010000002">
    <property type="protein sequence ID" value="GAA1917853.1"/>
    <property type="molecule type" value="Genomic_DNA"/>
</dbReference>
<keyword evidence="3" id="KW-1185">Reference proteome</keyword>